<comment type="subcellular location">
    <subcellularLocation>
        <location evidence="1">Cytoplasm</location>
    </subcellularLocation>
</comment>
<evidence type="ECO:0000256" key="1">
    <source>
        <dbReference type="ARBA" id="ARBA00004496"/>
    </source>
</evidence>
<proteinExistence type="inferred from homology"/>
<evidence type="ECO:0000256" key="3">
    <source>
        <dbReference type="ARBA" id="ARBA00022737"/>
    </source>
</evidence>
<feature type="repeat" description="TPR" evidence="6">
    <location>
        <begin position="27"/>
        <end position="60"/>
    </location>
</feature>
<protein>
    <submittedName>
        <fullName evidence="9">Tetratricopeptide repeat protein</fullName>
    </submittedName>
</protein>
<keyword evidence="10" id="KW-1185">Reference proteome</keyword>
<keyword evidence="3" id="KW-0677">Repeat</keyword>
<comment type="caution">
    <text evidence="9">The sequence shown here is derived from an EMBL/GenBank/DDBJ whole genome shotgun (WGS) entry which is preliminary data.</text>
</comment>
<evidence type="ECO:0000313" key="10">
    <source>
        <dbReference type="Proteomes" id="UP000820977"/>
    </source>
</evidence>
<evidence type="ECO:0000313" key="9">
    <source>
        <dbReference type="EMBL" id="NPE26137.1"/>
    </source>
</evidence>
<evidence type="ECO:0000256" key="5">
    <source>
        <dbReference type="ARBA" id="ARBA00038253"/>
    </source>
</evidence>
<sequence length="377" mass="44852">MKAKEEKENITELVDYYEHRGDRNLLPTIYYYAGRIYAETQNAPQALDYFQKANDALKQGEDTDLRSRIYSQMGYLFHYQEVYDEALKMFTAAYQCNKATNDTIAMIYDLRDISTEYESKDNHDKAFEYLKKAYCMAKQYNDKYMIANIEHYTASLYRITNKPDSAMMYAKQSFKIILLSDSSSAYSLMADIYKQKGNKDSLLYYCKQIEHIGNVYAKKIAYTNLTETYLDSKEYNKAKHSFKMYKIYSDSVKAIKRTDIIARMNAQYNYQIKEKENILLKERNKRNRIAIILSSTIAVMLLTILVIYIKYSIKKRDEQLLRYKLYKQILNERIQKSEEHIHTNNLTITNLENRLNNLGKQKNELEKELEREKERLR</sequence>
<comment type="similarity">
    <text evidence="5">Belongs to the Rap family.</text>
</comment>
<dbReference type="InterPro" id="IPR051476">
    <property type="entry name" value="Bac_ResReg_Asp_Phosphatase"/>
</dbReference>
<evidence type="ECO:0000256" key="4">
    <source>
        <dbReference type="ARBA" id="ARBA00022803"/>
    </source>
</evidence>
<organism evidence="9 10">
    <name type="scientific">Xylanibacter caecicola</name>
    <dbReference type="NCBI Taxonomy" id="2736294"/>
    <lineage>
        <taxon>Bacteria</taxon>
        <taxon>Pseudomonadati</taxon>
        <taxon>Bacteroidota</taxon>
        <taxon>Bacteroidia</taxon>
        <taxon>Bacteroidales</taxon>
        <taxon>Prevotellaceae</taxon>
        <taxon>Xylanibacter</taxon>
    </lineage>
</organism>
<feature type="coiled-coil region" evidence="7">
    <location>
        <begin position="348"/>
        <end position="375"/>
    </location>
</feature>
<evidence type="ECO:0000256" key="2">
    <source>
        <dbReference type="ARBA" id="ARBA00022490"/>
    </source>
</evidence>
<dbReference type="RefSeq" id="WP_172345603.1">
    <property type="nucleotide sequence ID" value="NZ_CATJFF010000031.1"/>
</dbReference>
<dbReference type="Gene3D" id="1.25.40.10">
    <property type="entry name" value="Tetratricopeptide repeat domain"/>
    <property type="match status" value="2"/>
</dbReference>
<dbReference type="EMBL" id="JABKKJ010000029">
    <property type="protein sequence ID" value="NPE26137.1"/>
    <property type="molecule type" value="Genomic_DNA"/>
</dbReference>
<keyword evidence="8" id="KW-0472">Membrane</keyword>
<keyword evidence="2" id="KW-0963">Cytoplasm</keyword>
<dbReference type="SUPFAM" id="SSF48452">
    <property type="entry name" value="TPR-like"/>
    <property type="match status" value="1"/>
</dbReference>
<keyword evidence="8" id="KW-0812">Transmembrane</keyword>
<accession>A0ABX2B6X0</accession>
<feature type="repeat" description="TPR" evidence="6">
    <location>
        <begin position="67"/>
        <end position="100"/>
    </location>
</feature>
<dbReference type="InterPro" id="IPR019734">
    <property type="entry name" value="TPR_rpt"/>
</dbReference>
<keyword evidence="8" id="KW-1133">Transmembrane helix</keyword>
<dbReference type="Proteomes" id="UP000820977">
    <property type="component" value="Unassembled WGS sequence"/>
</dbReference>
<evidence type="ECO:0000256" key="7">
    <source>
        <dbReference type="SAM" id="Coils"/>
    </source>
</evidence>
<feature type="transmembrane region" description="Helical" evidence="8">
    <location>
        <begin position="289"/>
        <end position="309"/>
    </location>
</feature>
<gene>
    <name evidence="9" type="ORF">HPS54_11560</name>
</gene>
<evidence type="ECO:0000256" key="8">
    <source>
        <dbReference type="SAM" id="Phobius"/>
    </source>
</evidence>
<dbReference type="PROSITE" id="PS50005">
    <property type="entry name" value="TPR"/>
    <property type="match status" value="2"/>
</dbReference>
<name>A0ABX2B6X0_9BACT</name>
<dbReference type="PANTHER" id="PTHR46630:SF1">
    <property type="entry name" value="TETRATRICOPEPTIDE REPEAT PROTEIN 29"/>
    <property type="match status" value="1"/>
</dbReference>
<dbReference type="InterPro" id="IPR011990">
    <property type="entry name" value="TPR-like_helical_dom_sf"/>
</dbReference>
<keyword evidence="4 6" id="KW-0802">TPR repeat</keyword>
<dbReference type="PANTHER" id="PTHR46630">
    <property type="entry name" value="TETRATRICOPEPTIDE REPEAT PROTEIN 29"/>
    <property type="match status" value="1"/>
</dbReference>
<evidence type="ECO:0000256" key="6">
    <source>
        <dbReference type="PROSITE-ProRule" id="PRU00339"/>
    </source>
</evidence>
<reference evidence="9 10" key="1">
    <citation type="submission" date="2020-05" db="EMBL/GenBank/DDBJ databases">
        <title>Distinct polysaccharide utilization as determinants for interspecies competition between intestinal Prevotella spp.</title>
        <authorList>
            <person name="Galvez E.J.C."/>
            <person name="Iljazovic A."/>
            <person name="Strowig T."/>
        </authorList>
    </citation>
    <scope>NUCLEOTIDE SEQUENCE [LARGE SCALE GENOMIC DNA]</scope>
    <source>
        <strain evidence="9 10">PCHR</strain>
    </source>
</reference>
<keyword evidence="7" id="KW-0175">Coiled coil</keyword>